<evidence type="ECO:0000313" key="3">
    <source>
        <dbReference type="Proteomes" id="UP000649604"/>
    </source>
</evidence>
<sequence>MKSKVLLLRCIMLAVVKKPHTKQTLFEVKGEIPSQVLQFLTQTFGSNVEVCDPDEERVDIFNTAWYQDVQAQTTPGEILKMYRENRGMSQAELGHQLGETWTRQKISDLEHNRRHVSKDIGKKLSQIFDVPAERFLYGIE</sequence>
<feature type="domain" description="HTH cro/C1-type" evidence="1">
    <location>
        <begin position="79"/>
        <end position="135"/>
    </location>
</feature>
<dbReference type="Pfam" id="PF01381">
    <property type="entry name" value="HTH_3"/>
    <property type="match status" value="1"/>
</dbReference>
<name>A0A9D5JY69_9BACT</name>
<dbReference type="Proteomes" id="UP000649604">
    <property type="component" value="Unassembled WGS sequence"/>
</dbReference>
<dbReference type="CDD" id="cd00093">
    <property type="entry name" value="HTH_XRE"/>
    <property type="match status" value="1"/>
</dbReference>
<gene>
    <name evidence="2" type="ORF">GF339_16310</name>
</gene>
<reference evidence="2" key="1">
    <citation type="submission" date="2019-11" db="EMBL/GenBank/DDBJ databases">
        <title>Microbial mats filling the niche in hypersaline microbial mats.</title>
        <authorList>
            <person name="Wong H.L."/>
            <person name="Macleod F.I."/>
            <person name="White R.A. III"/>
            <person name="Burns B.P."/>
        </authorList>
    </citation>
    <scope>NUCLEOTIDE SEQUENCE</scope>
    <source>
        <strain evidence="2">Rbin_158</strain>
    </source>
</reference>
<comment type="caution">
    <text evidence="2">The sequence shown here is derived from an EMBL/GenBank/DDBJ whole genome shotgun (WGS) entry which is preliminary data.</text>
</comment>
<dbReference type="GO" id="GO:0003677">
    <property type="term" value="F:DNA binding"/>
    <property type="evidence" value="ECO:0007669"/>
    <property type="project" value="InterPro"/>
</dbReference>
<evidence type="ECO:0000313" key="2">
    <source>
        <dbReference type="EMBL" id="MBD3326151.1"/>
    </source>
</evidence>
<dbReference type="PROSITE" id="PS50943">
    <property type="entry name" value="HTH_CROC1"/>
    <property type="match status" value="1"/>
</dbReference>
<dbReference type="SMART" id="SM00530">
    <property type="entry name" value="HTH_XRE"/>
    <property type="match status" value="1"/>
</dbReference>
<dbReference type="SUPFAM" id="SSF47413">
    <property type="entry name" value="lambda repressor-like DNA-binding domains"/>
    <property type="match status" value="1"/>
</dbReference>
<dbReference type="InterPro" id="IPR001387">
    <property type="entry name" value="Cro/C1-type_HTH"/>
</dbReference>
<accession>A0A9D5JY69</accession>
<dbReference type="EMBL" id="WJJP01000531">
    <property type="protein sequence ID" value="MBD3326151.1"/>
    <property type="molecule type" value="Genomic_DNA"/>
</dbReference>
<protein>
    <submittedName>
        <fullName evidence="2">Helix-turn-helix domain-containing protein</fullName>
    </submittedName>
</protein>
<dbReference type="InterPro" id="IPR010982">
    <property type="entry name" value="Lambda_DNA-bd_dom_sf"/>
</dbReference>
<organism evidence="2 3">
    <name type="scientific">candidate division KSB3 bacterium</name>
    <dbReference type="NCBI Taxonomy" id="2044937"/>
    <lineage>
        <taxon>Bacteria</taxon>
        <taxon>candidate division KSB3</taxon>
    </lineage>
</organism>
<evidence type="ECO:0000259" key="1">
    <source>
        <dbReference type="PROSITE" id="PS50943"/>
    </source>
</evidence>
<dbReference type="AlphaFoldDB" id="A0A9D5JY69"/>
<dbReference type="Gene3D" id="1.10.260.40">
    <property type="entry name" value="lambda repressor-like DNA-binding domains"/>
    <property type="match status" value="1"/>
</dbReference>
<proteinExistence type="predicted"/>